<organism evidence="4 5">
    <name type="scientific">Paramarasmius palmivorus</name>
    <dbReference type="NCBI Taxonomy" id="297713"/>
    <lineage>
        <taxon>Eukaryota</taxon>
        <taxon>Fungi</taxon>
        <taxon>Dikarya</taxon>
        <taxon>Basidiomycota</taxon>
        <taxon>Agaricomycotina</taxon>
        <taxon>Agaricomycetes</taxon>
        <taxon>Agaricomycetidae</taxon>
        <taxon>Agaricales</taxon>
        <taxon>Marasmiineae</taxon>
        <taxon>Marasmiaceae</taxon>
        <taxon>Paramarasmius</taxon>
    </lineage>
</organism>
<evidence type="ECO:0000256" key="2">
    <source>
        <dbReference type="ARBA" id="ARBA00023445"/>
    </source>
</evidence>
<comment type="similarity">
    <text evidence="2">Belongs to the NAD(P)-dependent epimerase/dehydratase family. Dihydroflavonol-4-reductase subfamily.</text>
</comment>
<dbReference type="PANTHER" id="PTHR10366:SF562">
    <property type="entry name" value="ALDEHYDE REDUCTASE II (AFU_ORTHOLOGUE AFUA_1G11360)"/>
    <property type="match status" value="1"/>
</dbReference>
<keyword evidence="5" id="KW-1185">Reference proteome</keyword>
<feature type="domain" description="NAD-dependent epimerase/dehydratase" evidence="3">
    <location>
        <begin position="25"/>
        <end position="174"/>
    </location>
</feature>
<name>A0AAW0E9L5_9AGAR</name>
<dbReference type="PANTHER" id="PTHR10366">
    <property type="entry name" value="NAD DEPENDENT EPIMERASE/DEHYDRATASE"/>
    <property type="match status" value="1"/>
</dbReference>
<dbReference type="Gene3D" id="3.40.50.720">
    <property type="entry name" value="NAD(P)-binding Rossmann-like Domain"/>
    <property type="match status" value="1"/>
</dbReference>
<dbReference type="EMBL" id="JAYKXP010000002">
    <property type="protein sequence ID" value="KAK7061082.1"/>
    <property type="molecule type" value="Genomic_DNA"/>
</dbReference>
<evidence type="ECO:0000313" key="5">
    <source>
        <dbReference type="Proteomes" id="UP001383192"/>
    </source>
</evidence>
<dbReference type="Pfam" id="PF01370">
    <property type="entry name" value="Epimerase"/>
    <property type="match status" value="1"/>
</dbReference>
<dbReference type="Proteomes" id="UP001383192">
    <property type="component" value="Unassembled WGS sequence"/>
</dbReference>
<dbReference type="InterPro" id="IPR001509">
    <property type="entry name" value="Epimerase_deHydtase"/>
</dbReference>
<dbReference type="InterPro" id="IPR036291">
    <property type="entry name" value="NAD(P)-bd_dom_sf"/>
</dbReference>
<accession>A0AAW0E9L5</accession>
<dbReference type="GO" id="GO:0016616">
    <property type="term" value="F:oxidoreductase activity, acting on the CH-OH group of donors, NAD or NADP as acceptor"/>
    <property type="evidence" value="ECO:0007669"/>
    <property type="project" value="TreeGrafter"/>
</dbReference>
<reference evidence="4 5" key="1">
    <citation type="submission" date="2024-01" db="EMBL/GenBank/DDBJ databases">
        <title>A draft genome for a cacao thread blight-causing isolate of Paramarasmius palmivorus.</title>
        <authorList>
            <person name="Baruah I.K."/>
            <person name="Bukari Y."/>
            <person name="Amoako-Attah I."/>
            <person name="Meinhardt L.W."/>
            <person name="Bailey B.A."/>
            <person name="Cohen S.P."/>
        </authorList>
    </citation>
    <scope>NUCLEOTIDE SEQUENCE [LARGE SCALE GENOMIC DNA]</scope>
    <source>
        <strain evidence="4 5">GH-12</strain>
    </source>
</reference>
<protein>
    <recommendedName>
        <fullName evidence="3">NAD-dependent epimerase/dehydratase domain-containing protein</fullName>
    </recommendedName>
</protein>
<evidence type="ECO:0000259" key="3">
    <source>
        <dbReference type="Pfam" id="PF01370"/>
    </source>
</evidence>
<gene>
    <name evidence="4" type="ORF">VNI00_000817</name>
</gene>
<evidence type="ECO:0000313" key="4">
    <source>
        <dbReference type="EMBL" id="KAK7061082.1"/>
    </source>
</evidence>
<proteinExistence type="inferred from homology"/>
<dbReference type="InterPro" id="IPR050425">
    <property type="entry name" value="NAD(P)_dehydrat-like"/>
</dbReference>
<evidence type="ECO:0000256" key="1">
    <source>
        <dbReference type="ARBA" id="ARBA00023002"/>
    </source>
</evidence>
<dbReference type="AlphaFoldDB" id="A0AAW0E9L5"/>
<sequence length="386" mass="41928">MGLKHSKSKRSKMSSDSIVNPPALVLVSGVNGHLASSITLRLLEKGYSVRGTVRRLSSGAHVKEQFSKYGSKFELVEVGSDITKEGVFDDALKGVSAVIHTASPVTMDAKKPEEQVLVSGDSACIRDCSRLNFQYGPSIDGTLSIMRSASKVSTVKRFLYLGSLGSAVMGPQDPTKQVVTRDNWNIMTPEAVKNLDDPAIGFHIYIGSKIEGERAAWKFVEEQKPSFTLTAILAAIAFGPIPSGLSAPPRQDQSLGQVYDCFAKPPRQPGLNPIKSNVWVHSLDVADLFVASLSSTKAQGQRLLAVAGLSSWAQVAEIMRSKYPDRPYPPSKEDAPRMMYPGAEVIKFDTALEEELLGGSWRSLEDAVLACAKDLVEKEERGWDKS</sequence>
<comment type="caution">
    <text evidence="4">The sequence shown here is derived from an EMBL/GenBank/DDBJ whole genome shotgun (WGS) entry which is preliminary data.</text>
</comment>
<keyword evidence="1" id="KW-0560">Oxidoreductase</keyword>
<dbReference type="SUPFAM" id="SSF51735">
    <property type="entry name" value="NAD(P)-binding Rossmann-fold domains"/>
    <property type="match status" value="1"/>
</dbReference>